<accession>A0A6V8MZ07</accession>
<protein>
    <submittedName>
        <fullName evidence="3 4">Cytochrome C</fullName>
    </submittedName>
</protein>
<proteinExistence type="predicted"/>
<gene>
    <name evidence="3" type="ORF">GMPD_26820</name>
    <name evidence="4" type="ORF">M1B72_05365</name>
</gene>
<dbReference type="EMBL" id="BLXY01000005">
    <property type="protein sequence ID" value="GFO64763.1"/>
    <property type="molecule type" value="Genomic_DNA"/>
</dbReference>
<evidence type="ECO:0000259" key="2">
    <source>
        <dbReference type="Pfam" id="PF09699"/>
    </source>
</evidence>
<organism evidence="3 5">
    <name type="scientific">Geomonas paludis</name>
    <dbReference type="NCBI Taxonomy" id="2740185"/>
    <lineage>
        <taxon>Bacteria</taxon>
        <taxon>Pseudomonadati</taxon>
        <taxon>Thermodesulfobacteriota</taxon>
        <taxon>Desulfuromonadia</taxon>
        <taxon>Geobacterales</taxon>
        <taxon>Geobacteraceae</taxon>
        <taxon>Geomonas</taxon>
    </lineage>
</organism>
<name>A0A6V8MZ07_9BACT</name>
<dbReference type="Pfam" id="PF09699">
    <property type="entry name" value="Paired_CXXCH_1"/>
    <property type="match status" value="1"/>
</dbReference>
<evidence type="ECO:0000313" key="3">
    <source>
        <dbReference type="EMBL" id="GFO64763.1"/>
    </source>
</evidence>
<dbReference type="InterPro" id="IPR010177">
    <property type="entry name" value="Paired_CXXCH_1"/>
</dbReference>
<dbReference type="Proteomes" id="UP000831485">
    <property type="component" value="Chromosome"/>
</dbReference>
<feature type="domain" description="Doubled CXXCH motif" evidence="2">
    <location>
        <begin position="185"/>
        <end position="216"/>
    </location>
</feature>
<sequence>MIIIPRVALTMAVSFAIVQPALATGILNSSHNLSISGPGQIRATTEERVCIFCHTPHHANPSTPLWSRPTSTTVYDLYQSTTLIAKPGQPSGSARLCLSCHDGTIALGALYSTDPNRNTIEMAGGIVKLPVERASNLGGSSGKNLSNDHPISFAYTEELARLNGQLALPGTLPAKVRLEDGTILQCTACHNPHTNPYGKFLVMDNSKGGLCVTCHTISGYSTSLHGSATGMSARCNLCHTSHNAGGSMRLMIRAAEEDNCYSCHSSSGGARDVKSVATKFYNHPMAATTGIHDPKEDPLSAQKHVECQDCHNPHKVLAAPAAPPVSSGALYGVKGVSSAGELMPGDAVNQYEVCYRCHAENNFFGTQNVVRQIHELNVRLDFDQQNPSYHPVVSIGKGSSVPSLRTQYSTSSMIYCTDCHSNNDSSQAKGPHGSSFMHILAARYETDTYPLDYSESNYALCFRCHDQLVLLDPARSAFPQHQWHVITKKVPCSVCHDPHGVPKIRGGNTNANAHLINFDLRFVTSGAVYDSVGKSCSVSCHASNPHLYQ</sequence>
<dbReference type="Gene3D" id="1.10.1130.10">
    <property type="entry name" value="Flavocytochrome C3, Chain A"/>
    <property type="match status" value="1"/>
</dbReference>
<evidence type="ECO:0000256" key="1">
    <source>
        <dbReference type="ARBA" id="ARBA00022729"/>
    </source>
</evidence>
<keyword evidence="1" id="KW-0732">Signal</keyword>
<dbReference type="EMBL" id="CP096574">
    <property type="protein sequence ID" value="UPU37140.1"/>
    <property type="molecule type" value="Genomic_DNA"/>
</dbReference>
<dbReference type="RefSeq" id="WP_183348171.1">
    <property type="nucleotide sequence ID" value="NZ_BLXY01000005.1"/>
</dbReference>
<reference evidence="5" key="1">
    <citation type="submission" date="2020-06" db="EMBL/GenBank/DDBJ databases">
        <title>Draft genomic sequecing of Geomonas sp. Red736.</title>
        <authorList>
            <person name="Itoh H."/>
            <person name="Xu Z.X."/>
            <person name="Ushijima N."/>
            <person name="Masuda Y."/>
            <person name="Shiratori Y."/>
            <person name="Senoo K."/>
        </authorList>
    </citation>
    <scope>NUCLEOTIDE SEQUENCE [LARGE SCALE GENOMIC DNA]</scope>
    <source>
        <strain evidence="5">Red736</strain>
    </source>
</reference>
<dbReference type="NCBIfam" id="TIGR01905">
    <property type="entry name" value="paired_CXXCH_1"/>
    <property type="match status" value="1"/>
</dbReference>
<reference evidence="3" key="2">
    <citation type="journal article" date="2021" name="Int. J. Syst. Evol. Microbiol.">
        <title>Geomonas silvestris sp. nov., Geomonas paludis sp. nov. and Geomonas limicola sp. nov., isolated from terrestrial environments, and emended description of the genus Geomonas.</title>
        <authorList>
            <person name="Itoh H."/>
            <person name="Xu Z."/>
            <person name="Masuda Y."/>
            <person name="Ushijima N."/>
            <person name="Hayakawa C."/>
            <person name="Shiratori Y."/>
            <person name="Senoo K."/>
        </authorList>
    </citation>
    <scope>NUCLEOTIDE SEQUENCE</scope>
    <source>
        <strain evidence="3">Red736</strain>
    </source>
</reference>
<evidence type="ECO:0000313" key="6">
    <source>
        <dbReference type="Proteomes" id="UP000831485"/>
    </source>
</evidence>
<evidence type="ECO:0000313" key="5">
    <source>
        <dbReference type="Proteomes" id="UP000568888"/>
    </source>
</evidence>
<dbReference type="InterPro" id="IPR036280">
    <property type="entry name" value="Multihaem_cyt_sf"/>
</dbReference>
<dbReference type="Proteomes" id="UP000568888">
    <property type="component" value="Unassembled WGS sequence"/>
</dbReference>
<keyword evidence="6" id="KW-1185">Reference proteome</keyword>
<evidence type="ECO:0000313" key="4">
    <source>
        <dbReference type="EMBL" id="UPU37140.1"/>
    </source>
</evidence>
<dbReference type="AlphaFoldDB" id="A0A6V8MZ07"/>
<dbReference type="PANTHER" id="PTHR35038">
    <property type="entry name" value="DISSIMILATORY SULFITE REDUCTASE SIRA"/>
    <property type="match status" value="1"/>
</dbReference>
<reference evidence="4" key="3">
    <citation type="submission" date="2022-04" db="EMBL/GenBank/DDBJ databases">
        <authorList>
            <person name="Liu G."/>
        </authorList>
    </citation>
    <scope>NUCLEOTIDE SEQUENCE</scope>
    <source>
        <strain evidence="4">RG22</strain>
    </source>
</reference>
<dbReference type="InterPro" id="IPR051829">
    <property type="entry name" value="Multiheme_Cytochr_ET"/>
</dbReference>
<dbReference type="SUPFAM" id="SSF48695">
    <property type="entry name" value="Multiheme cytochromes"/>
    <property type="match status" value="2"/>
</dbReference>